<evidence type="ECO:0000313" key="10">
    <source>
        <dbReference type="EMBL" id="PWI64710.1"/>
    </source>
</evidence>
<feature type="transmembrane region" description="Helical" evidence="8">
    <location>
        <begin position="13"/>
        <end position="30"/>
    </location>
</feature>
<dbReference type="GO" id="GO:0006508">
    <property type="term" value="P:proteolysis"/>
    <property type="evidence" value="ECO:0007669"/>
    <property type="project" value="InterPro"/>
</dbReference>
<evidence type="ECO:0000256" key="6">
    <source>
        <dbReference type="ARBA" id="ARBA00022737"/>
    </source>
</evidence>
<comment type="similarity">
    <text evidence="2">Belongs to the peptidase S1C family.</text>
</comment>
<organism evidence="10 11">
    <name type="scientific">Purpureocillium lilacinum</name>
    <name type="common">Paecilomyces lilacinus</name>
    <dbReference type="NCBI Taxonomy" id="33203"/>
    <lineage>
        <taxon>Eukaryota</taxon>
        <taxon>Fungi</taxon>
        <taxon>Dikarya</taxon>
        <taxon>Ascomycota</taxon>
        <taxon>Pezizomycotina</taxon>
        <taxon>Sordariomycetes</taxon>
        <taxon>Hypocreomycetidae</taxon>
        <taxon>Hypocreales</taxon>
        <taxon>Ophiocordycipitaceae</taxon>
        <taxon>Purpureocillium</taxon>
    </lineage>
</organism>
<dbReference type="SMART" id="SM00228">
    <property type="entry name" value="PDZ"/>
    <property type="match status" value="2"/>
</dbReference>
<keyword evidence="8" id="KW-0812">Transmembrane</keyword>
<accession>A0A2U3DR30</accession>
<dbReference type="PRINTS" id="PR00834">
    <property type="entry name" value="PROTEASES2C"/>
</dbReference>
<comment type="function">
    <text evidence="1">Nuclear serine protease which mediates apoptosis.</text>
</comment>
<evidence type="ECO:0000256" key="4">
    <source>
        <dbReference type="ARBA" id="ARBA00021524"/>
    </source>
</evidence>
<evidence type="ECO:0000259" key="9">
    <source>
        <dbReference type="SMART" id="SM00228"/>
    </source>
</evidence>
<sequence>MQQTISQEQIIEASVTASIVVPFLLVYCFSSNHEHHPLRSHLPWIGVASLFLSFAALTFIFFGLTGDAALATFWGCKGGIITTMTIVEFFFALPLISHHPRAGLALNGVWTTLSLTFLGWACWQLVTSGVEALWAMPCLSHAAVLFLAVHLSFTLPVGEDATRWDIRLVSLAVLAAFISASSLALLVCMRALDFHDDVCYGAGPGEEAVPSQIIGRNARCTYNSAPPSQLHDPGAQVSGQQQRSSIQAVPNLTPHGPTSAEPDLRSGAGQDRSQQCAQDQLAAINDTGLSGILTTCRQPLREDRRRLCSFGENPAGTGQATGFVVDANLGYIMTCAHVIGGGPSRICCVFGSSESVELSIVFSDPIHDFAILHYDPDTIKFAKVDGLQLRPDLARAHEEIQIVGNENALGLSIHSGVITQLHIHPPHGRYNSPYCQVKAGAGPGSSGGPVFLKDGALRALCCIQQSKPITRGDIRCGFTPKPFHICRSKHGLSDTWEAERRNSAPEATGMLVAETVLPDGESSGNIVLGDVLIKINDEPVMDFIDLDRKLDTNVGSTIILLLQRQGSDCEVKIRVGDLYRLIPDRFVSVCGSNFHNVSFTTAMRYGVARGVFVCDPLVFLGFGDSSDCYVIVAIGNRKVSHLEHFVTQMKRFSHGSTIAVTFIKLSNSPEVKTSLVKIDRFWIPDMNLWVQNREKGTWDRTELEAPPPPKPPLRQSAWPAEAEYNTSPTERRIYRSLVRVTPSTPGFAVDSCQVAQSGAMGLVIDAKSGLVIVSRAAIPHGFCIVRVTVADSIETDGKVVFLHPFHNYAIVKYDASLVDAPVHSATLGTEPLHEGQDMNFWVFKGDQLSTYRKWVERVGLQDAVRTDTSLPQYRPVNTEAIVENTMASHTSGIITDEFGTVMALCLLHLRKCHNEIIRSCWGVATATIFRIARSICIGEPPQVWLFPAELETMTMAEARKWGVPQEWITKFTSKRAPRHAAFKVARPMATCGTATAPALLQGDIFLSLNGRICRAVSDFDVTNSSALDALIIRQSKIMRLEVRPEDGNHAETDHVFLFCGAVLQRPHIAVRLQTSCLYSNVYVSDCLAASPAEQCGLQAGYFITHVNGTATPSLASFIDRTRECVNGKDLRLEIATLNGSAGTLIMKRDDGFHPAREWVRDPMEASWTCVEHGGT</sequence>
<dbReference type="PANTHER" id="PTHR46366">
    <property type="entry name" value="PRO-APOPTOTIC SERINE PROTEASE NMA111"/>
    <property type="match status" value="1"/>
</dbReference>
<feature type="transmembrane region" description="Helical" evidence="8">
    <location>
        <begin position="104"/>
        <end position="126"/>
    </location>
</feature>
<evidence type="ECO:0000256" key="5">
    <source>
        <dbReference type="ARBA" id="ARBA00022703"/>
    </source>
</evidence>
<dbReference type="InterPro" id="IPR001478">
    <property type="entry name" value="PDZ"/>
</dbReference>
<evidence type="ECO:0000256" key="7">
    <source>
        <dbReference type="SAM" id="MobiDB-lite"/>
    </source>
</evidence>
<dbReference type="GO" id="GO:0006915">
    <property type="term" value="P:apoptotic process"/>
    <property type="evidence" value="ECO:0007669"/>
    <property type="project" value="UniProtKB-KW"/>
</dbReference>
<dbReference type="SUPFAM" id="SSF50494">
    <property type="entry name" value="Trypsin-like serine proteases"/>
    <property type="match status" value="2"/>
</dbReference>
<keyword evidence="6" id="KW-0677">Repeat</keyword>
<gene>
    <name evidence="10" type="ORF">PCL_08636</name>
</gene>
<dbReference type="SUPFAM" id="SSF50156">
    <property type="entry name" value="PDZ domain-like"/>
    <property type="match status" value="2"/>
</dbReference>
<keyword evidence="5" id="KW-0053">Apoptosis</keyword>
<dbReference type="GO" id="GO:0004252">
    <property type="term" value="F:serine-type endopeptidase activity"/>
    <property type="evidence" value="ECO:0007669"/>
    <property type="project" value="InterPro"/>
</dbReference>
<evidence type="ECO:0000313" key="11">
    <source>
        <dbReference type="Proteomes" id="UP000245956"/>
    </source>
</evidence>
<evidence type="ECO:0000256" key="3">
    <source>
        <dbReference type="ARBA" id="ARBA00020338"/>
    </source>
</evidence>
<dbReference type="Gene3D" id="2.30.42.10">
    <property type="match status" value="2"/>
</dbReference>
<feature type="transmembrane region" description="Helical" evidence="8">
    <location>
        <begin position="42"/>
        <end position="62"/>
    </location>
</feature>
<feature type="transmembrane region" description="Helical" evidence="8">
    <location>
        <begin position="68"/>
        <end position="92"/>
    </location>
</feature>
<keyword evidence="8" id="KW-0472">Membrane</keyword>
<reference evidence="10 11" key="1">
    <citation type="journal article" date="2016" name="Front. Microbiol.">
        <title>Genome and transcriptome sequences reveal the specific parasitism of the nematophagous Purpureocillium lilacinum 36-1.</title>
        <authorList>
            <person name="Xie J."/>
            <person name="Li S."/>
            <person name="Mo C."/>
            <person name="Xiao X."/>
            <person name="Peng D."/>
            <person name="Wang G."/>
            <person name="Xiao Y."/>
        </authorList>
    </citation>
    <scope>NUCLEOTIDE SEQUENCE [LARGE SCALE GENOMIC DNA]</scope>
    <source>
        <strain evidence="10 11">36-1</strain>
    </source>
</reference>
<dbReference type="AlphaFoldDB" id="A0A2U3DR30"/>
<dbReference type="InterPro" id="IPR009003">
    <property type="entry name" value="Peptidase_S1_PA"/>
</dbReference>
<evidence type="ECO:0000256" key="1">
    <source>
        <dbReference type="ARBA" id="ARBA00002558"/>
    </source>
</evidence>
<dbReference type="PANTHER" id="PTHR46366:SF8">
    <property type="entry name" value="PRO-APOPTOTIC SERINE PROTEASE NMA111"/>
    <property type="match status" value="1"/>
</dbReference>
<feature type="transmembrane region" description="Helical" evidence="8">
    <location>
        <begin position="168"/>
        <end position="192"/>
    </location>
</feature>
<dbReference type="InterPro" id="IPR036034">
    <property type="entry name" value="PDZ_sf"/>
</dbReference>
<name>A0A2U3DR30_PURLI</name>
<dbReference type="InterPro" id="IPR025926">
    <property type="entry name" value="PDZ-like_dom"/>
</dbReference>
<dbReference type="EMBL" id="LCWV01000047">
    <property type="protein sequence ID" value="PWI64710.1"/>
    <property type="molecule type" value="Genomic_DNA"/>
</dbReference>
<dbReference type="Proteomes" id="UP000245956">
    <property type="component" value="Unassembled WGS sequence"/>
</dbReference>
<feature type="transmembrane region" description="Helical" evidence="8">
    <location>
        <begin position="132"/>
        <end position="156"/>
    </location>
</feature>
<feature type="domain" description="PDZ" evidence="9">
    <location>
        <begin position="1066"/>
        <end position="1138"/>
    </location>
</feature>
<dbReference type="Gene3D" id="2.40.10.120">
    <property type="match status" value="1"/>
</dbReference>
<evidence type="ECO:0000256" key="8">
    <source>
        <dbReference type="SAM" id="Phobius"/>
    </source>
</evidence>
<proteinExistence type="inferred from homology"/>
<evidence type="ECO:0000256" key="2">
    <source>
        <dbReference type="ARBA" id="ARBA00010541"/>
    </source>
</evidence>
<protein>
    <recommendedName>
        <fullName evidence="3">Pro-apoptotic serine protease NMA111</fullName>
    </recommendedName>
    <alternativeName>
        <fullName evidence="4">Pro-apoptotic serine protease nma111</fullName>
    </alternativeName>
</protein>
<comment type="caution">
    <text evidence="10">The sequence shown here is derived from an EMBL/GenBank/DDBJ whole genome shotgun (WGS) entry which is preliminary data.</text>
</comment>
<feature type="compositionally biased region" description="Polar residues" evidence="7">
    <location>
        <begin position="237"/>
        <end position="250"/>
    </location>
</feature>
<dbReference type="Pfam" id="PF12812">
    <property type="entry name" value="PDZ_1"/>
    <property type="match status" value="1"/>
</dbReference>
<feature type="domain" description="PDZ" evidence="9">
    <location>
        <begin position="479"/>
        <end position="566"/>
    </location>
</feature>
<feature type="region of interest" description="Disordered" evidence="7">
    <location>
        <begin position="225"/>
        <end position="277"/>
    </location>
</feature>
<dbReference type="InterPro" id="IPR001940">
    <property type="entry name" value="Peptidase_S1C"/>
</dbReference>
<keyword evidence="8" id="KW-1133">Transmembrane helix</keyword>
<dbReference type="Pfam" id="PF13365">
    <property type="entry name" value="Trypsin_2"/>
    <property type="match status" value="1"/>
</dbReference>